<dbReference type="GO" id="GO:0005886">
    <property type="term" value="C:plasma membrane"/>
    <property type="evidence" value="ECO:0007669"/>
    <property type="project" value="UniProtKB-SubCell"/>
</dbReference>
<evidence type="ECO:0000256" key="2">
    <source>
        <dbReference type="ARBA" id="ARBA00022448"/>
    </source>
</evidence>
<evidence type="ECO:0000256" key="3">
    <source>
        <dbReference type="ARBA" id="ARBA00022692"/>
    </source>
</evidence>
<feature type="transmembrane region" description="Helical" evidence="6">
    <location>
        <begin position="49"/>
        <end position="67"/>
    </location>
</feature>
<evidence type="ECO:0000256" key="6">
    <source>
        <dbReference type="SAM" id="Phobius"/>
    </source>
</evidence>
<keyword evidence="3 6" id="KW-0812">Transmembrane</keyword>
<accession>A0A844EB59</accession>
<name>A0A844EB59_9LACO</name>
<evidence type="ECO:0000256" key="4">
    <source>
        <dbReference type="ARBA" id="ARBA00022989"/>
    </source>
</evidence>
<dbReference type="PANTHER" id="PTHR42718:SF9">
    <property type="entry name" value="MAJOR FACILITATOR SUPERFAMILY MULTIDRUG TRANSPORTER MFSC"/>
    <property type="match status" value="1"/>
</dbReference>
<evidence type="ECO:0000259" key="7">
    <source>
        <dbReference type="PROSITE" id="PS50850"/>
    </source>
</evidence>
<feature type="transmembrane region" description="Helical" evidence="6">
    <location>
        <begin position="138"/>
        <end position="162"/>
    </location>
</feature>
<dbReference type="PROSITE" id="PS50850">
    <property type="entry name" value="MFS"/>
    <property type="match status" value="1"/>
</dbReference>
<feature type="non-terminal residue" evidence="8">
    <location>
        <position position="255"/>
    </location>
</feature>
<keyword evidence="4 6" id="KW-1133">Transmembrane helix</keyword>
<feature type="domain" description="Major facilitator superfamily (MFS) profile" evidence="7">
    <location>
        <begin position="14"/>
        <end position="255"/>
    </location>
</feature>
<dbReference type="GO" id="GO:0022857">
    <property type="term" value="F:transmembrane transporter activity"/>
    <property type="evidence" value="ECO:0007669"/>
    <property type="project" value="InterPro"/>
</dbReference>
<dbReference type="EMBL" id="WKKY01000069">
    <property type="protein sequence ID" value="MSE20447.1"/>
    <property type="molecule type" value="Genomic_DNA"/>
</dbReference>
<dbReference type="SUPFAM" id="SSF103473">
    <property type="entry name" value="MFS general substrate transporter"/>
    <property type="match status" value="1"/>
</dbReference>
<organism evidence="8 9">
    <name type="scientific">Lentilactobacillus parabuchneri</name>
    <dbReference type="NCBI Taxonomy" id="152331"/>
    <lineage>
        <taxon>Bacteria</taxon>
        <taxon>Bacillati</taxon>
        <taxon>Bacillota</taxon>
        <taxon>Bacilli</taxon>
        <taxon>Lactobacillales</taxon>
        <taxon>Lactobacillaceae</taxon>
        <taxon>Lentilactobacillus</taxon>
    </lineage>
</organism>
<protein>
    <submittedName>
        <fullName evidence="8">MFS transporter</fullName>
    </submittedName>
</protein>
<proteinExistence type="predicted"/>
<evidence type="ECO:0000256" key="5">
    <source>
        <dbReference type="ARBA" id="ARBA00023136"/>
    </source>
</evidence>
<keyword evidence="2" id="KW-0813">Transport</keyword>
<dbReference type="PANTHER" id="PTHR42718">
    <property type="entry name" value="MAJOR FACILITATOR SUPERFAMILY MULTIDRUG TRANSPORTER MFSC"/>
    <property type="match status" value="1"/>
</dbReference>
<keyword evidence="5 6" id="KW-0472">Membrane</keyword>
<gene>
    <name evidence="8" type="ORF">GKC44_04090</name>
</gene>
<feature type="transmembrane region" description="Helical" evidence="6">
    <location>
        <begin position="234"/>
        <end position="253"/>
    </location>
</feature>
<feature type="transmembrane region" description="Helical" evidence="6">
    <location>
        <begin position="168"/>
        <end position="188"/>
    </location>
</feature>
<dbReference type="InterPro" id="IPR011701">
    <property type="entry name" value="MFS"/>
</dbReference>
<dbReference type="InterPro" id="IPR020846">
    <property type="entry name" value="MFS_dom"/>
</dbReference>
<feature type="transmembrane region" description="Helical" evidence="6">
    <location>
        <begin position="79"/>
        <end position="97"/>
    </location>
</feature>
<evidence type="ECO:0000313" key="8">
    <source>
        <dbReference type="EMBL" id="MSE20447.1"/>
    </source>
</evidence>
<comment type="subcellular location">
    <subcellularLocation>
        <location evidence="1">Cell membrane</location>
        <topology evidence="1">Multi-pass membrane protein</topology>
    </subcellularLocation>
</comment>
<dbReference type="AlphaFoldDB" id="A0A844EB59"/>
<dbReference type="PRINTS" id="PR01036">
    <property type="entry name" value="TCRTETB"/>
</dbReference>
<evidence type="ECO:0000313" key="9">
    <source>
        <dbReference type="Proteomes" id="UP000491237"/>
    </source>
</evidence>
<reference evidence="8 9" key="1">
    <citation type="submission" date="2019-11" db="EMBL/GenBank/DDBJ databases">
        <title>Draft Genome Sequence of Plant Growth-Promoting Rhizosphere-Associated Bacteria.</title>
        <authorList>
            <person name="Vasilyev I.Y."/>
            <person name="Radchenko V."/>
            <person name="Ilnitskaya E.V."/>
        </authorList>
    </citation>
    <scope>NUCLEOTIDE SEQUENCE [LARGE SCALE GENOMIC DNA]</scope>
    <source>
        <strain evidence="8 9">VRA_07sq_f</strain>
    </source>
</reference>
<feature type="transmembrane region" description="Helical" evidence="6">
    <location>
        <begin position="209"/>
        <end position="228"/>
    </location>
</feature>
<dbReference type="Proteomes" id="UP000491237">
    <property type="component" value="Unassembled WGS sequence"/>
</dbReference>
<evidence type="ECO:0000256" key="1">
    <source>
        <dbReference type="ARBA" id="ARBA00004651"/>
    </source>
</evidence>
<dbReference type="InterPro" id="IPR036259">
    <property type="entry name" value="MFS_trans_sf"/>
</dbReference>
<sequence>MADEVTSRGKNYSIIAVLGMFSFLTALSGSSTNLAIPKIAIDMDISSSMATWIVQIGLITTAILLVMFGHMGDILSKNVVFLAGGIGFLVGSAITGFAPNYAIILFGRVIQAIGSAMIMANSMGIVTQYFPDKRRAEALAVISMFISVGSISGPGIGGLIISASSWRWIYWINIPLGLIILWLGFKFLPVPKESWARVREVMRGANWTGQNLFTIGIIIFFLSGTFFQSGRSKFLIGLAFLIVGGLISLGAFFQD</sequence>
<comment type="caution">
    <text evidence="8">The sequence shown here is derived from an EMBL/GenBank/DDBJ whole genome shotgun (WGS) entry which is preliminary data.</text>
</comment>
<feature type="transmembrane region" description="Helical" evidence="6">
    <location>
        <begin position="12"/>
        <end position="29"/>
    </location>
</feature>
<dbReference type="Pfam" id="PF07690">
    <property type="entry name" value="MFS_1"/>
    <property type="match status" value="1"/>
</dbReference>
<dbReference type="Gene3D" id="1.20.1720.10">
    <property type="entry name" value="Multidrug resistance protein D"/>
    <property type="match status" value="1"/>
</dbReference>
<feature type="transmembrane region" description="Helical" evidence="6">
    <location>
        <begin position="103"/>
        <end position="126"/>
    </location>
</feature>